<reference evidence="2" key="1">
    <citation type="journal article" date="2019" name="Genome Biol. Evol.">
        <title>Evidence of extensive intraspecific noncoding reshuffling in a 169-kb mitochondrial genome of a basidiomycetous fungus.</title>
        <authorList>
            <person name="Lee H.H."/>
            <person name="Ke H.M."/>
            <person name="Lin C.I."/>
            <person name="Lee T.J."/>
            <person name="Chung C.L."/>
            <person name="Tsai I.J."/>
        </authorList>
    </citation>
    <scope>NUCLEOTIDE SEQUENCE</scope>
    <source>
        <strain evidence="2">BCRC 35384</strain>
    </source>
</reference>
<evidence type="ECO:0000256" key="1">
    <source>
        <dbReference type="SAM" id="Phobius"/>
    </source>
</evidence>
<dbReference type="EMBL" id="MK623257">
    <property type="protein sequence ID" value="QEG57006.1"/>
    <property type="molecule type" value="Genomic_DNA"/>
</dbReference>
<geneLocation type="mitochondrion" evidence="2"/>
<organism evidence="2">
    <name type="scientific">Porodaedalea pini</name>
    <dbReference type="NCBI Taxonomy" id="108901"/>
    <lineage>
        <taxon>Eukaryota</taxon>
        <taxon>Fungi</taxon>
        <taxon>Dikarya</taxon>
        <taxon>Basidiomycota</taxon>
        <taxon>Agaricomycotina</taxon>
        <taxon>Agaricomycetes</taxon>
        <taxon>Hymenochaetales</taxon>
        <taxon>Hymenochaetaceae</taxon>
        <taxon>Porodaedalea</taxon>
    </lineage>
</organism>
<keyword evidence="2" id="KW-0496">Mitochondrion</keyword>
<name>A0A5B9RAS0_9AGAM</name>
<keyword evidence="1" id="KW-0472">Membrane</keyword>
<feature type="transmembrane region" description="Helical" evidence="1">
    <location>
        <begin position="84"/>
        <end position="105"/>
    </location>
</feature>
<protein>
    <submittedName>
        <fullName evidence="2">Uncharacterized protein</fullName>
    </submittedName>
</protein>
<accession>A0A5B9RAS0</accession>
<keyword evidence="1" id="KW-0812">Transmembrane</keyword>
<evidence type="ECO:0000313" key="2">
    <source>
        <dbReference type="EMBL" id="QEG57006.1"/>
    </source>
</evidence>
<keyword evidence="1" id="KW-1133">Transmembrane helix</keyword>
<reference evidence="2" key="2">
    <citation type="submission" date="2019-03" db="EMBL/GenBank/DDBJ databases">
        <authorList>
            <person name="Lee H.-H."/>
            <person name="Tsai I.J."/>
        </authorList>
    </citation>
    <scope>NUCLEOTIDE SEQUENCE</scope>
    <source>
        <strain evidence="2">BCRC 35384</strain>
    </source>
</reference>
<proteinExistence type="predicted"/>
<gene>
    <name evidence="2" type="ORF">PPIT_000111</name>
</gene>
<feature type="transmembrane region" description="Helical" evidence="1">
    <location>
        <begin position="52"/>
        <end position="72"/>
    </location>
</feature>
<dbReference type="AlphaFoldDB" id="A0A5B9RAS0"/>
<sequence length="213" mass="24499">MKSINSLNHDLDLFKLVGVGISIWKRSLIKSLISKAILSKYLVWFKLATQKILKVVITINIAILIISFTKFLTTNKKELKIIKLINFLILIFVVKLLSLILWISLLNKTSNITPTTGDTVLTVLVRVVRLIYPKTYFFKLYNINTDLIIPIFAIAKVDKLHNALYIGNLPISLNNNLNTIWLTDANGWLEYIDDKIDLFIIYIYKGLQVDLYV</sequence>